<evidence type="ECO:0000256" key="1">
    <source>
        <dbReference type="ARBA" id="ARBA00005189"/>
    </source>
</evidence>
<dbReference type="SMART" id="SM00563">
    <property type="entry name" value="PlsC"/>
    <property type="match status" value="1"/>
</dbReference>
<organism evidence="6 7">
    <name type="scientific">Stappia taiwanensis</name>
    <dbReference type="NCBI Taxonomy" id="992267"/>
    <lineage>
        <taxon>Bacteria</taxon>
        <taxon>Pseudomonadati</taxon>
        <taxon>Pseudomonadota</taxon>
        <taxon>Alphaproteobacteria</taxon>
        <taxon>Hyphomicrobiales</taxon>
        <taxon>Stappiaceae</taxon>
        <taxon>Stappia</taxon>
    </lineage>
</organism>
<keyword evidence="4" id="KW-1133">Transmembrane helix</keyword>
<proteinExistence type="predicted"/>
<dbReference type="GO" id="GO:0006654">
    <property type="term" value="P:phosphatidic acid biosynthetic process"/>
    <property type="evidence" value="ECO:0007669"/>
    <property type="project" value="TreeGrafter"/>
</dbReference>
<dbReference type="EMBL" id="JACEON010000006">
    <property type="protein sequence ID" value="MBA4611604.1"/>
    <property type="molecule type" value="Genomic_DNA"/>
</dbReference>
<feature type="domain" description="Phospholipid/glycerol acyltransferase" evidence="5">
    <location>
        <begin position="83"/>
        <end position="197"/>
    </location>
</feature>
<dbReference type="GO" id="GO:0003841">
    <property type="term" value="F:1-acylglycerol-3-phosphate O-acyltransferase activity"/>
    <property type="evidence" value="ECO:0007669"/>
    <property type="project" value="TreeGrafter"/>
</dbReference>
<comment type="pathway">
    <text evidence="1">Lipid metabolism.</text>
</comment>
<reference evidence="6 7" key="2">
    <citation type="submission" date="2020-08" db="EMBL/GenBank/DDBJ databases">
        <title>Stappia taiwanensis sp. nov., isolated from a coastal thermal spring.</title>
        <authorList>
            <person name="Kampfer P."/>
        </authorList>
    </citation>
    <scope>NUCLEOTIDE SEQUENCE [LARGE SCALE GENOMIC DNA]</scope>
    <source>
        <strain evidence="6 7">DSM 23284</strain>
    </source>
</reference>
<evidence type="ECO:0000256" key="2">
    <source>
        <dbReference type="ARBA" id="ARBA00022679"/>
    </source>
</evidence>
<dbReference type="AlphaFoldDB" id="A0A838XX38"/>
<comment type="caution">
    <text evidence="6">The sequence shown here is derived from an EMBL/GenBank/DDBJ whole genome shotgun (WGS) entry which is preliminary data.</text>
</comment>
<dbReference type="RefSeq" id="WP_181759809.1">
    <property type="nucleotide sequence ID" value="NZ_BMCR01000005.1"/>
</dbReference>
<sequence>MPPRPFRPLRAGPLVVLRSLAFLLLVLASLVLLSVLTPLLVMPRRACLAIVRQVLRFWLWLLRVITGLGYEVRGLENLPQGGCLVASKHQSAFETLALQVILDDPAIVLKRELTLIPLAGWTMWRLGHISINRAAGASALMTMVRDARERLADGRQVVIFPEGTRSAPLAPPNYKAGLSALYRSLKVPCVPIALNSGVFWPRRSLWRFPGRIVIDILPPIPPGLDQDSFRARLQEEIEDRTRALVEDAETNRQR</sequence>
<keyword evidence="2 6" id="KW-0808">Transferase</keyword>
<keyword evidence="4" id="KW-0472">Membrane</keyword>
<keyword evidence="7" id="KW-1185">Reference proteome</keyword>
<accession>A0A838XX38</accession>
<gene>
    <name evidence="6" type="ORF">H1W37_08080</name>
</gene>
<dbReference type="Proteomes" id="UP000559404">
    <property type="component" value="Unassembled WGS sequence"/>
</dbReference>
<evidence type="ECO:0000256" key="4">
    <source>
        <dbReference type="SAM" id="Phobius"/>
    </source>
</evidence>
<reference evidence="6 7" key="1">
    <citation type="submission" date="2020-07" db="EMBL/GenBank/DDBJ databases">
        <authorList>
            <person name="Li M."/>
        </authorList>
    </citation>
    <scope>NUCLEOTIDE SEQUENCE [LARGE SCALE GENOMIC DNA]</scope>
    <source>
        <strain evidence="6 7">DSM 23284</strain>
    </source>
</reference>
<evidence type="ECO:0000259" key="5">
    <source>
        <dbReference type="SMART" id="SM00563"/>
    </source>
</evidence>
<dbReference type="SUPFAM" id="SSF69593">
    <property type="entry name" value="Glycerol-3-phosphate (1)-acyltransferase"/>
    <property type="match status" value="1"/>
</dbReference>
<evidence type="ECO:0000313" key="7">
    <source>
        <dbReference type="Proteomes" id="UP000559404"/>
    </source>
</evidence>
<evidence type="ECO:0000256" key="3">
    <source>
        <dbReference type="ARBA" id="ARBA00023315"/>
    </source>
</evidence>
<keyword evidence="3 6" id="KW-0012">Acyltransferase</keyword>
<protein>
    <submittedName>
        <fullName evidence="6">1-acyl-sn-glycerol-3-phosphate acyltransferase</fullName>
    </submittedName>
</protein>
<dbReference type="CDD" id="cd07989">
    <property type="entry name" value="LPLAT_AGPAT-like"/>
    <property type="match status" value="1"/>
</dbReference>
<keyword evidence="4" id="KW-0812">Transmembrane</keyword>
<dbReference type="PANTHER" id="PTHR10434">
    <property type="entry name" value="1-ACYL-SN-GLYCEROL-3-PHOSPHATE ACYLTRANSFERASE"/>
    <property type="match status" value="1"/>
</dbReference>
<feature type="transmembrane region" description="Helical" evidence="4">
    <location>
        <begin position="20"/>
        <end position="42"/>
    </location>
</feature>
<dbReference type="Pfam" id="PF01553">
    <property type="entry name" value="Acyltransferase"/>
    <property type="match status" value="1"/>
</dbReference>
<dbReference type="InterPro" id="IPR002123">
    <property type="entry name" value="Plipid/glycerol_acylTrfase"/>
</dbReference>
<name>A0A838XX38_9HYPH</name>
<dbReference type="PANTHER" id="PTHR10434:SF40">
    <property type="entry name" value="1-ACYL-SN-GLYCEROL-3-PHOSPHATE ACYLTRANSFERASE"/>
    <property type="match status" value="1"/>
</dbReference>
<evidence type="ECO:0000313" key="6">
    <source>
        <dbReference type="EMBL" id="MBA4611604.1"/>
    </source>
</evidence>